<sequence length="150" mass="16711">MFQSVGDFLRKATGAKNDARQRISEEIAPTLEDPDVIGIPPELLQSIDQLMVSHGDEAIRQTALFCLARWMQIHGEWLEQHQLTESMEEALLTVADATRLCMAMEIISNIGSFGGDDSWRAMLNKTLTQEILEASEEDGLDLDAMFGEKA</sequence>
<reference evidence="1" key="1">
    <citation type="submission" date="2020-05" db="EMBL/GenBank/DDBJ databases">
        <authorList>
            <person name="Chiriac C."/>
            <person name="Salcher M."/>
            <person name="Ghai R."/>
            <person name="Kavagutti S V."/>
        </authorList>
    </citation>
    <scope>NUCLEOTIDE SEQUENCE</scope>
</reference>
<accession>A0A6J7X054</accession>
<protein>
    <submittedName>
        <fullName evidence="1">Uncharacterized protein</fullName>
    </submittedName>
</protein>
<gene>
    <name evidence="1" type="ORF">UFOVP383_48</name>
</gene>
<organism evidence="1">
    <name type="scientific">uncultured Caudovirales phage</name>
    <dbReference type="NCBI Taxonomy" id="2100421"/>
    <lineage>
        <taxon>Viruses</taxon>
        <taxon>Duplodnaviria</taxon>
        <taxon>Heunggongvirae</taxon>
        <taxon>Uroviricota</taxon>
        <taxon>Caudoviricetes</taxon>
        <taxon>Peduoviridae</taxon>
        <taxon>Maltschvirus</taxon>
        <taxon>Maltschvirus maltsch</taxon>
    </lineage>
</organism>
<dbReference type="EMBL" id="LR798321">
    <property type="protein sequence ID" value="CAB5223447.1"/>
    <property type="molecule type" value="Genomic_DNA"/>
</dbReference>
<name>A0A6J7X054_9CAUD</name>
<dbReference type="InterPro" id="IPR016024">
    <property type="entry name" value="ARM-type_fold"/>
</dbReference>
<dbReference type="SUPFAM" id="SSF48371">
    <property type="entry name" value="ARM repeat"/>
    <property type="match status" value="1"/>
</dbReference>
<evidence type="ECO:0000313" key="1">
    <source>
        <dbReference type="EMBL" id="CAB5223447.1"/>
    </source>
</evidence>
<proteinExistence type="predicted"/>